<keyword evidence="2" id="KW-1185">Reference proteome</keyword>
<dbReference type="OrthoDB" id="6174323at2"/>
<dbReference type="Proteomes" id="UP000182985">
    <property type="component" value="Unassembled WGS sequence"/>
</dbReference>
<evidence type="ECO:0000313" key="2">
    <source>
        <dbReference type="Proteomes" id="UP000182985"/>
    </source>
</evidence>
<comment type="caution">
    <text evidence="1">The sequence shown here is derived from an EMBL/GenBank/DDBJ whole genome shotgun (WGS) entry which is preliminary data.</text>
</comment>
<dbReference type="EMBL" id="MOEC01000005">
    <property type="protein sequence ID" value="OIS94336.1"/>
    <property type="molecule type" value="Genomic_DNA"/>
</dbReference>
<dbReference type="AlphaFoldDB" id="A0A1J6IGW1"/>
<name>A0A1J6IGW1_9HYPH</name>
<protein>
    <submittedName>
        <fullName evidence="1">Uncharacterized protein</fullName>
    </submittedName>
</protein>
<organism evidence="1 2">
    <name type="scientific">Brucella cytisi</name>
    <dbReference type="NCBI Taxonomy" id="407152"/>
    <lineage>
        <taxon>Bacteria</taxon>
        <taxon>Pseudomonadati</taxon>
        <taxon>Pseudomonadota</taxon>
        <taxon>Alphaproteobacteria</taxon>
        <taxon>Hyphomicrobiales</taxon>
        <taxon>Brucellaceae</taxon>
        <taxon>Brucella/Ochrobactrum group</taxon>
        <taxon>Brucella</taxon>
    </lineage>
</organism>
<evidence type="ECO:0000313" key="1">
    <source>
        <dbReference type="EMBL" id="OIS94336.1"/>
    </source>
</evidence>
<accession>A0A1J6IGW1</accession>
<dbReference type="RefSeq" id="WP_071631153.1">
    <property type="nucleotide sequence ID" value="NZ_JBCAUP010000017.1"/>
</dbReference>
<sequence length="80" mass="8275">MLELLFGGGDTETTAVVSDSLDYDRSGEVTFDDAYVNFMEGGGHLGLGAAMLVGSAWTGIALTPSLILDSLQPDDGVHIA</sequence>
<reference evidence="1 2" key="1">
    <citation type="submission" date="2016-10" db="EMBL/GenBank/DDBJ databases">
        <title>The Draft Genome Sequence of the Potato Rhizosphere Bacteria Ochrobactrum sp. IPA7.2.</title>
        <authorList>
            <person name="Gogoleva N.E."/>
            <person name="Khlopko Y.A."/>
            <person name="Burygin G.L."/>
            <person name="Plotnikov A.O."/>
        </authorList>
    </citation>
    <scope>NUCLEOTIDE SEQUENCE [LARGE SCALE GENOMIC DNA]</scope>
    <source>
        <strain evidence="1 2">IPA7.2</strain>
    </source>
</reference>
<proteinExistence type="predicted"/>
<gene>
    <name evidence="1" type="ORF">BLA27_07460</name>
</gene>